<evidence type="ECO:0000256" key="4">
    <source>
        <dbReference type="ARBA" id="ARBA00020597"/>
    </source>
</evidence>
<accession>A0A0P8CLJ2</accession>
<evidence type="ECO:0000256" key="6">
    <source>
        <dbReference type="ARBA" id="ARBA00022563"/>
    </source>
</evidence>
<dbReference type="EC" id="3.5.4.27" evidence="3 10"/>
<dbReference type="Gene3D" id="3.10.340.11">
    <property type="entry name" value="Methenyltetrahydromethanopterin Cyclohydrolase, Chain A, domain 1"/>
    <property type="match status" value="1"/>
</dbReference>
<evidence type="ECO:0000313" key="12">
    <source>
        <dbReference type="Proteomes" id="UP000050360"/>
    </source>
</evidence>
<gene>
    <name evidence="11" type="primary">mch_2</name>
    <name evidence="10" type="synonym">mch</name>
    <name evidence="11" type="ORF">MPEBLZ_01356</name>
</gene>
<dbReference type="Pfam" id="PF02289">
    <property type="entry name" value="MCH"/>
    <property type="match status" value="1"/>
</dbReference>
<evidence type="ECO:0000256" key="7">
    <source>
        <dbReference type="ARBA" id="ARBA00022801"/>
    </source>
</evidence>
<dbReference type="PATRIC" id="fig|1719120.3.peg.1457"/>
<dbReference type="NCBIfam" id="TIGR03120">
    <property type="entry name" value="one_C_mch"/>
    <property type="match status" value="1"/>
</dbReference>
<dbReference type="HAMAP" id="MF_00486">
    <property type="entry name" value="McH"/>
    <property type="match status" value="1"/>
</dbReference>
<evidence type="ECO:0000256" key="5">
    <source>
        <dbReference type="ARBA" id="ARBA00022490"/>
    </source>
</evidence>
<evidence type="ECO:0000256" key="3">
    <source>
        <dbReference type="ARBA" id="ARBA00012765"/>
    </source>
</evidence>
<sequence>MRDQIMISVNETGLCVFNEMLDFANEMNLEIHEQKNGSTVIDAGVSVAGGYEAGLYLSRICLADLADLEYTTFDLGGIMVPAIRVSTDHPIVACMASQYAGWRISVGKYFAMGSGPARALSLNPKKLYAEINYKDSYSDAVLVLESDKLPPEEVTEKIAKDCNVDPSNLHIVVAPTASIAGSVQISARIVETGIHKMESIGFDINTIKSGYGIAPISPIVGDSTKCMGSTNDCIIYCGKTYYNVRYDMEKVKELIVKVPSGTSSSYGKPFFTTFKEAGFDFFKVDAGVFAPSEITINELNSAKTFTSGKIDQEVLMKSFGISRL</sequence>
<dbReference type="GO" id="GO:0005737">
    <property type="term" value="C:cytoplasm"/>
    <property type="evidence" value="ECO:0007669"/>
    <property type="project" value="UniProtKB-SubCell"/>
</dbReference>
<dbReference type="InterPro" id="IPR003209">
    <property type="entry name" value="METHMP_CycHdrlase"/>
</dbReference>
<evidence type="ECO:0000256" key="1">
    <source>
        <dbReference type="ARBA" id="ARBA00004496"/>
    </source>
</evidence>
<reference evidence="11 12" key="1">
    <citation type="submission" date="2015-09" db="EMBL/GenBank/DDBJ databases">
        <title>A metagenomics-based metabolic model of nitrate-dependent anaerobic oxidation of methane by Methanoperedens-like archaea.</title>
        <authorList>
            <person name="Arshad A."/>
            <person name="Speth D.R."/>
            <person name="De Graaf R.M."/>
            <person name="Op Den Camp H.J."/>
            <person name="Jetten M.S."/>
            <person name="Welte C.U."/>
        </authorList>
    </citation>
    <scope>NUCLEOTIDE SEQUENCE [LARGE SCALE GENOMIC DNA]</scope>
</reference>
<evidence type="ECO:0000256" key="8">
    <source>
        <dbReference type="ARBA" id="ARBA00030468"/>
    </source>
</evidence>
<dbReference type="AlphaFoldDB" id="A0A0P8CLJ2"/>
<dbReference type="SUPFAM" id="SSF56199">
    <property type="entry name" value="Methenyltetrahydromethanopterin cyclohydrolase"/>
    <property type="match status" value="1"/>
</dbReference>
<comment type="subcellular location">
    <subcellularLocation>
        <location evidence="1 10">Cytoplasm</location>
    </subcellularLocation>
</comment>
<comment type="catalytic activity">
    <reaction evidence="9 10">
        <text>5,10-methenyl-5,6,7,8-tetrahydromethanopterin + H2O = N(5)-formyl-5,6,7,8-tetrahydromethanopterin + H(+)</text>
        <dbReference type="Rhea" id="RHEA:19053"/>
        <dbReference type="ChEBI" id="CHEBI:15377"/>
        <dbReference type="ChEBI" id="CHEBI:15378"/>
        <dbReference type="ChEBI" id="CHEBI:58018"/>
        <dbReference type="ChEBI" id="CHEBI:58337"/>
        <dbReference type="EC" id="3.5.4.27"/>
    </reaction>
</comment>
<keyword evidence="10" id="KW-0484">Methanogenesis</keyword>
<dbReference type="GO" id="GO:0019386">
    <property type="term" value="P:methanogenesis, from carbon dioxide"/>
    <property type="evidence" value="ECO:0007669"/>
    <property type="project" value="UniProtKB-UniRule"/>
</dbReference>
<evidence type="ECO:0000256" key="2">
    <source>
        <dbReference type="ARBA" id="ARBA00006902"/>
    </source>
</evidence>
<comment type="similarity">
    <text evidence="2 10">Belongs to the MCH family.</text>
</comment>
<dbReference type="GO" id="GO:0006730">
    <property type="term" value="P:one-carbon metabolic process"/>
    <property type="evidence" value="ECO:0007669"/>
    <property type="project" value="UniProtKB-UniRule"/>
</dbReference>
<dbReference type="UniPathway" id="UPA00640">
    <property type="reaction ID" value="UER00694"/>
</dbReference>
<comment type="pathway">
    <text evidence="10">One-carbon metabolism; methanogenesis from CO(2); 5,10-methenyl-5,6,7,8-tetrahydromethanopterin from CO(2): step 3/3.</text>
</comment>
<keyword evidence="6 10" id="KW-0554">One-carbon metabolism</keyword>
<evidence type="ECO:0000313" key="11">
    <source>
        <dbReference type="EMBL" id="KPQ44078.1"/>
    </source>
</evidence>
<dbReference type="EMBL" id="LKCM01000113">
    <property type="protein sequence ID" value="KPQ44078.1"/>
    <property type="molecule type" value="Genomic_DNA"/>
</dbReference>
<dbReference type="GO" id="GO:0018759">
    <property type="term" value="F:methenyltetrahydromethanopterin cyclohydrolase activity"/>
    <property type="evidence" value="ECO:0007669"/>
    <property type="project" value="UniProtKB-UniRule"/>
</dbReference>
<keyword evidence="7 10" id="KW-0378">Hydrolase</keyword>
<keyword evidence="5 10" id="KW-0963">Cytoplasm</keyword>
<dbReference type="CDD" id="cd00545">
    <property type="entry name" value="MCH"/>
    <property type="match status" value="1"/>
</dbReference>
<dbReference type="Proteomes" id="UP000050360">
    <property type="component" value="Unassembled WGS sequence"/>
</dbReference>
<organism evidence="11 12">
    <name type="scientific">Candidatus Methanoperedens nitratireducens</name>
    <dbReference type="NCBI Taxonomy" id="1392998"/>
    <lineage>
        <taxon>Archaea</taxon>
        <taxon>Methanobacteriati</taxon>
        <taxon>Methanobacteriota</taxon>
        <taxon>Stenosarchaea group</taxon>
        <taxon>Methanomicrobia</taxon>
        <taxon>Methanosarcinales</taxon>
        <taxon>ANME-2 cluster</taxon>
        <taxon>Candidatus Methanoperedentaceae</taxon>
        <taxon>Candidatus Methanoperedens</taxon>
    </lineage>
</organism>
<dbReference type="Gene3D" id="3.30.1030.10">
    <property type="entry name" value="Methenyltetrahydromethanopterin Cyclohydrolase, Chain A, domain 2"/>
    <property type="match status" value="1"/>
</dbReference>
<evidence type="ECO:0000256" key="10">
    <source>
        <dbReference type="HAMAP-Rule" id="MF_00486"/>
    </source>
</evidence>
<name>A0A0P8CLJ2_9EURY</name>
<proteinExistence type="inferred from homology"/>
<comment type="caution">
    <text evidence="11">The sequence shown here is derived from an EMBL/GenBank/DDBJ whole genome shotgun (WGS) entry which is preliminary data.</text>
</comment>
<protein>
    <recommendedName>
        <fullName evidence="4 10">Methenyltetrahydromethanopterin cyclohydrolase</fullName>
        <ecNumber evidence="3 10">3.5.4.27</ecNumber>
    </recommendedName>
    <alternativeName>
        <fullName evidence="8 10">Methenyl-H4MPT cyclohydrolase</fullName>
    </alternativeName>
</protein>
<evidence type="ECO:0000256" key="9">
    <source>
        <dbReference type="ARBA" id="ARBA00048684"/>
    </source>
</evidence>
<comment type="function">
    <text evidence="10">Catalyzes the reversible interconversion of 5-formyl-H(4)MPT to methenyl-H(4)MPT(+).</text>
</comment>